<dbReference type="PANTHER" id="PTHR11271">
    <property type="entry name" value="GUANINE DEAMINASE"/>
    <property type="match status" value="1"/>
</dbReference>
<keyword evidence="11" id="KW-1185">Reference proteome</keyword>
<keyword evidence="4 8" id="KW-0479">Metal-binding</keyword>
<evidence type="ECO:0000256" key="8">
    <source>
        <dbReference type="RuleBase" id="RU366009"/>
    </source>
</evidence>
<evidence type="ECO:0000256" key="5">
    <source>
        <dbReference type="ARBA" id="ARBA00022801"/>
    </source>
</evidence>
<dbReference type="GO" id="GO:0005829">
    <property type="term" value="C:cytosol"/>
    <property type="evidence" value="ECO:0007669"/>
    <property type="project" value="TreeGrafter"/>
</dbReference>
<dbReference type="RefSeq" id="WP_024903325.1">
    <property type="nucleotide sequence ID" value="NZ_CADFGU010000007.1"/>
</dbReference>
<keyword evidence="5 8" id="KW-0378">Hydrolase</keyword>
<evidence type="ECO:0000259" key="9">
    <source>
        <dbReference type="Pfam" id="PF01979"/>
    </source>
</evidence>
<evidence type="ECO:0000256" key="4">
    <source>
        <dbReference type="ARBA" id="ARBA00022723"/>
    </source>
</evidence>
<dbReference type="SUPFAM" id="SSF51556">
    <property type="entry name" value="Metallo-dependent hydrolases"/>
    <property type="match status" value="1"/>
</dbReference>
<dbReference type="AlphaFoldDB" id="A0A0F5JY54"/>
<dbReference type="GO" id="GO:0008270">
    <property type="term" value="F:zinc ion binding"/>
    <property type="evidence" value="ECO:0007669"/>
    <property type="project" value="UniProtKB-UniRule"/>
</dbReference>
<comment type="catalytic activity">
    <reaction evidence="8">
        <text>guanine + H2O + H(+) = xanthine + NH4(+)</text>
        <dbReference type="Rhea" id="RHEA:14665"/>
        <dbReference type="ChEBI" id="CHEBI:15377"/>
        <dbReference type="ChEBI" id="CHEBI:15378"/>
        <dbReference type="ChEBI" id="CHEBI:16235"/>
        <dbReference type="ChEBI" id="CHEBI:17712"/>
        <dbReference type="ChEBI" id="CHEBI:28938"/>
        <dbReference type="EC" id="3.5.4.3"/>
    </reaction>
</comment>
<dbReference type="InterPro" id="IPR006680">
    <property type="entry name" value="Amidohydro-rel"/>
</dbReference>
<dbReference type="Gene3D" id="2.30.40.10">
    <property type="entry name" value="Urease, subunit C, domain 1"/>
    <property type="match status" value="1"/>
</dbReference>
<evidence type="ECO:0000256" key="3">
    <source>
        <dbReference type="ARBA" id="ARBA00012781"/>
    </source>
</evidence>
<organism evidence="10 11">
    <name type="scientific">Robbsia andropogonis</name>
    <dbReference type="NCBI Taxonomy" id="28092"/>
    <lineage>
        <taxon>Bacteria</taxon>
        <taxon>Pseudomonadati</taxon>
        <taxon>Pseudomonadota</taxon>
        <taxon>Betaproteobacteria</taxon>
        <taxon>Burkholderiales</taxon>
        <taxon>Burkholderiaceae</taxon>
        <taxon>Robbsia</taxon>
    </lineage>
</organism>
<dbReference type="InterPro" id="IPR032466">
    <property type="entry name" value="Metal_Hydrolase"/>
</dbReference>
<dbReference type="Gene3D" id="3.20.20.140">
    <property type="entry name" value="Metal-dependent hydrolases"/>
    <property type="match status" value="1"/>
</dbReference>
<dbReference type="Pfam" id="PF01979">
    <property type="entry name" value="Amidohydro_1"/>
    <property type="match status" value="1"/>
</dbReference>
<feature type="domain" description="Amidohydrolase-related" evidence="9">
    <location>
        <begin position="86"/>
        <end position="447"/>
    </location>
</feature>
<dbReference type="FunFam" id="3.20.20.140:FF:000022">
    <property type="entry name" value="Guanine deaminase"/>
    <property type="match status" value="1"/>
</dbReference>
<protein>
    <recommendedName>
        <fullName evidence="3 7">Guanine deaminase</fullName>
        <shortName evidence="8">Guanase</shortName>
        <ecNumber evidence="3 7">3.5.4.3</ecNumber>
    </recommendedName>
    <alternativeName>
        <fullName evidence="8">Guanine aminohydrolase</fullName>
    </alternativeName>
</protein>
<dbReference type="PATRIC" id="fig|28092.6.peg.3524"/>
<dbReference type="PANTHER" id="PTHR11271:SF6">
    <property type="entry name" value="GUANINE DEAMINASE"/>
    <property type="match status" value="1"/>
</dbReference>
<dbReference type="OrthoDB" id="3189065at2"/>
<dbReference type="Proteomes" id="UP000033618">
    <property type="component" value="Unassembled WGS sequence"/>
</dbReference>
<sequence length="452" mass="49603">MTENETLSAPHDGAPLAAIYRASLLYFTNDPAIDAGALQWHEDGALHVCGGRIVDVGDTADVLARAAIPVEGRADKPVMHDWRGRIIMPGFIDTHLHFPQIEMIGSPAPGLLPWLEHYTFPTERAFEDQSHAKAIADVFVDELLRNGTTTAMVYCSVHPTSVDALFQTCAKRDLRMIAGKVMMDRHCPPWIADTAERGARETEALIQRWHGKQRLAYAITPRFAPTSTPEQLGLAGALAQQYSDTYVQSHVAENQDEVAWVRALFPASRSYLDVYDHAGLLRERAMYGHCIYLDDEDRRRMASTGAAAAVCPTSNLFLGSGLFDFEKARASKMVTTLATDVGGGTSFSMLATMNEAYKVARMGGYYLDATTMFYMVTLGAARALRLEGTVGSLGVGNDADFIVVDRHATPLLSRRTDRCTSTDEVLFAIAMLGDDRAIAATFSYGRCVHRRA</sequence>
<dbReference type="SUPFAM" id="SSF51338">
    <property type="entry name" value="Composite domain of metallo-dependent hydrolases"/>
    <property type="match status" value="1"/>
</dbReference>
<dbReference type="NCBIfam" id="TIGR02967">
    <property type="entry name" value="guan_deamin"/>
    <property type="match status" value="1"/>
</dbReference>
<accession>A0A0F5JY54</accession>
<evidence type="ECO:0000313" key="10">
    <source>
        <dbReference type="EMBL" id="KKB62816.1"/>
    </source>
</evidence>
<evidence type="ECO:0000256" key="7">
    <source>
        <dbReference type="NCBIfam" id="TIGR02967"/>
    </source>
</evidence>
<dbReference type="NCBIfam" id="NF006679">
    <property type="entry name" value="PRK09228.1"/>
    <property type="match status" value="1"/>
</dbReference>
<comment type="pathway">
    <text evidence="1 8">Purine metabolism; guanine degradation; xanthine from guanine: step 1/1.</text>
</comment>
<evidence type="ECO:0000256" key="1">
    <source>
        <dbReference type="ARBA" id="ARBA00004984"/>
    </source>
</evidence>
<gene>
    <name evidence="10" type="ORF">WM40_14920</name>
</gene>
<comment type="cofactor">
    <cofactor evidence="8">
        <name>Zn(2+)</name>
        <dbReference type="ChEBI" id="CHEBI:29105"/>
    </cofactor>
    <text evidence="8">Binds 1 zinc ion per subunit.</text>
</comment>
<name>A0A0F5JY54_9BURK</name>
<comment type="similarity">
    <text evidence="2 8">Belongs to the metallo-dependent hydrolases superfamily. ATZ/TRZ family.</text>
</comment>
<comment type="function">
    <text evidence="8">Catalyzes the hydrolytic deamination of guanine, producing xanthine and ammonia.</text>
</comment>
<comment type="caution">
    <text evidence="10">The sequence shown here is derived from an EMBL/GenBank/DDBJ whole genome shotgun (WGS) entry which is preliminary data.</text>
</comment>
<reference evidence="10 11" key="1">
    <citation type="submission" date="2015-03" db="EMBL/GenBank/DDBJ databases">
        <title>Draft Genome Sequence of Burkholderia andropogonis type strain ICMP2807, isolated from Sorghum bicolor.</title>
        <authorList>
            <person name="Lopes-Santos L."/>
            <person name="Castro D.B."/>
            <person name="Ottoboni L.M."/>
            <person name="Park D."/>
            <person name="Weirc B.S."/>
            <person name="Destefano S.A."/>
        </authorList>
    </citation>
    <scope>NUCLEOTIDE SEQUENCE [LARGE SCALE GENOMIC DNA]</scope>
    <source>
        <strain evidence="10 11">ICMP2807</strain>
    </source>
</reference>
<dbReference type="InterPro" id="IPR014311">
    <property type="entry name" value="Guanine_deaminase"/>
</dbReference>
<proteinExistence type="inferred from homology"/>
<dbReference type="EC" id="3.5.4.3" evidence="3 7"/>
<dbReference type="UniPathway" id="UPA00603">
    <property type="reaction ID" value="UER00660"/>
</dbReference>
<dbReference type="InterPro" id="IPR051607">
    <property type="entry name" value="Metallo-dep_hydrolases"/>
</dbReference>
<keyword evidence="6 8" id="KW-0862">Zinc</keyword>
<dbReference type="GO" id="GO:0008892">
    <property type="term" value="F:guanine deaminase activity"/>
    <property type="evidence" value="ECO:0007669"/>
    <property type="project" value="UniProtKB-UniRule"/>
</dbReference>
<dbReference type="GO" id="GO:0006147">
    <property type="term" value="P:guanine catabolic process"/>
    <property type="evidence" value="ECO:0007669"/>
    <property type="project" value="UniProtKB-UniRule"/>
</dbReference>
<dbReference type="InterPro" id="IPR011059">
    <property type="entry name" value="Metal-dep_hydrolase_composite"/>
</dbReference>
<evidence type="ECO:0000256" key="6">
    <source>
        <dbReference type="ARBA" id="ARBA00022833"/>
    </source>
</evidence>
<dbReference type="EMBL" id="LAQU01000015">
    <property type="protein sequence ID" value="KKB62816.1"/>
    <property type="molecule type" value="Genomic_DNA"/>
</dbReference>
<evidence type="ECO:0000313" key="11">
    <source>
        <dbReference type="Proteomes" id="UP000033618"/>
    </source>
</evidence>
<evidence type="ECO:0000256" key="2">
    <source>
        <dbReference type="ARBA" id="ARBA00006745"/>
    </source>
</evidence>
<dbReference type="STRING" id="28092.WM40_14920"/>